<proteinExistence type="predicted"/>
<comment type="caution">
    <text evidence="1">The sequence shown here is derived from an EMBL/GenBank/DDBJ whole genome shotgun (WGS) entry which is preliminary data.</text>
</comment>
<feature type="non-terminal residue" evidence="1">
    <location>
        <position position="1"/>
    </location>
</feature>
<dbReference type="EMBL" id="VJMH01006071">
    <property type="protein sequence ID" value="KAF0691541.1"/>
    <property type="molecule type" value="Genomic_DNA"/>
</dbReference>
<gene>
    <name evidence="1" type="ORF">As57867_017204</name>
</gene>
<evidence type="ECO:0000313" key="1">
    <source>
        <dbReference type="EMBL" id="KAF0691541.1"/>
    </source>
</evidence>
<sequence length="487" mass="54653">EHDDILRVIAHPDFSFQRSLEETNLKPVQRERLAKCLEVDPARRGTLGDLLAIIPVTENENSRDLASVTSQLNQMNRNFGELSFNVESSRVIVEQSYEAITATLAKVLETKEDLMRAIFESNEVTVPSSFIVMQFDLEEQRKNATNSNQENILGETMNFLKCLESFGSCILAAVKEQDPVKAVKVALEKCFPSQTFYLYLLDEITWLPVEAPGYPVKINVASDDHIKFMATNLPLIQKSFECLKMANSVAGFLKVVGVPAVNSATMTEIQGLLEFRKTSVQDFRHVEQALDEKEVKNARGPALRELERFFELHDKHRTFAGLTRSKTKNGRAVWTRDNIDFVGKAMINIQYKTPEGLKVTHSKLMPSSDAQNACGELITVMGTDGISCDSSRPTQKEFLKTNTTDDDSGLTTEIQTMLNHLLLLKDGNPATCQNMENLLKRTSLSLLPSVPSWLPGLYKYILSNSKLNVPHRYSHVCSRFHSMATVG</sequence>
<protein>
    <submittedName>
        <fullName evidence="1">Uncharacterized protein</fullName>
    </submittedName>
</protein>
<reference evidence="1" key="1">
    <citation type="submission" date="2019-06" db="EMBL/GenBank/DDBJ databases">
        <title>Genomics analysis of Aphanomyces spp. identifies a new class of oomycete effector associated with host adaptation.</title>
        <authorList>
            <person name="Gaulin E."/>
        </authorList>
    </citation>
    <scope>NUCLEOTIDE SEQUENCE</scope>
    <source>
        <strain evidence="1">CBS 578.67</strain>
    </source>
</reference>
<accession>A0A6A4Y721</accession>
<name>A0A6A4Y721_9STRA</name>
<dbReference type="AlphaFoldDB" id="A0A6A4Y721"/>
<organism evidence="1">
    <name type="scientific">Aphanomyces stellatus</name>
    <dbReference type="NCBI Taxonomy" id="120398"/>
    <lineage>
        <taxon>Eukaryota</taxon>
        <taxon>Sar</taxon>
        <taxon>Stramenopiles</taxon>
        <taxon>Oomycota</taxon>
        <taxon>Saprolegniomycetes</taxon>
        <taxon>Saprolegniales</taxon>
        <taxon>Verrucalvaceae</taxon>
        <taxon>Aphanomyces</taxon>
    </lineage>
</organism>
<dbReference type="OrthoDB" id="66170at2759"/>